<organism evidence="2 3">
    <name type="scientific">Chondromyces crocatus</name>
    <dbReference type="NCBI Taxonomy" id="52"/>
    <lineage>
        <taxon>Bacteria</taxon>
        <taxon>Pseudomonadati</taxon>
        <taxon>Myxococcota</taxon>
        <taxon>Polyangia</taxon>
        <taxon>Polyangiales</taxon>
        <taxon>Polyangiaceae</taxon>
        <taxon>Chondromyces</taxon>
    </lineage>
</organism>
<reference evidence="2 3" key="1">
    <citation type="submission" date="2015-07" db="EMBL/GenBank/DDBJ databases">
        <title>Genome analysis of myxobacterium Chondromyces crocatus Cm c5 reveals a high potential for natural compound synthesis and the genetic basis for the loss of fruiting body formation.</title>
        <authorList>
            <person name="Zaburannyi N."/>
            <person name="Bunk B."/>
            <person name="Maier J."/>
            <person name="Overmann J."/>
            <person name="Mueller R."/>
        </authorList>
    </citation>
    <scope>NUCLEOTIDE SEQUENCE [LARGE SCALE GENOMIC DNA]</scope>
    <source>
        <strain evidence="2 3">Cm c5</strain>
    </source>
</reference>
<dbReference type="PROSITE" id="PS51257">
    <property type="entry name" value="PROKAR_LIPOPROTEIN"/>
    <property type="match status" value="1"/>
</dbReference>
<evidence type="ECO:0000313" key="3">
    <source>
        <dbReference type="Proteomes" id="UP000067626"/>
    </source>
</evidence>
<evidence type="ECO:0000256" key="1">
    <source>
        <dbReference type="SAM" id="SignalP"/>
    </source>
</evidence>
<dbReference type="EMBL" id="CP012159">
    <property type="protein sequence ID" value="AKT40846.1"/>
    <property type="molecule type" value="Genomic_DNA"/>
</dbReference>
<evidence type="ECO:0008006" key="4">
    <source>
        <dbReference type="Google" id="ProtNLM"/>
    </source>
</evidence>
<name>A0A0K1EIZ8_CHOCO</name>
<proteinExistence type="predicted"/>
<dbReference type="Proteomes" id="UP000067626">
    <property type="component" value="Chromosome"/>
</dbReference>
<accession>A0A0K1EIZ8</accession>
<dbReference type="STRING" id="52.CMC5_050010"/>
<sequence length="222" mass="23487">MKANFWTTAALALMASSVVGCASRTAPFNEMDEASITVLRLQGQYTPTAVTPAAPTGGLPQLIPGLTVPPELQQMGQQALQGLQQALPGLIPPGLIPGQPQGAAPTVTTPPPLFKNTFVIGSSRQLANDSVDKDLRDQILDIFGDEDSFSADRGNCFSPGLGISMQRPNNPVPVDLLISLSCNQAVGDGFRWPYPANGFTGETRQKLTTIYQQLFGPVPPDA</sequence>
<feature type="chain" id="PRO_5005459514" description="Lipoprotein" evidence="1">
    <location>
        <begin position="23"/>
        <end position="222"/>
    </location>
</feature>
<evidence type="ECO:0000313" key="2">
    <source>
        <dbReference type="EMBL" id="AKT40846.1"/>
    </source>
</evidence>
<gene>
    <name evidence="2" type="ORF">CMC5_050010</name>
</gene>
<dbReference type="KEGG" id="ccro:CMC5_050010"/>
<keyword evidence="3" id="KW-1185">Reference proteome</keyword>
<feature type="signal peptide" evidence="1">
    <location>
        <begin position="1"/>
        <end position="22"/>
    </location>
</feature>
<protein>
    <recommendedName>
        <fullName evidence="4">Lipoprotein</fullName>
    </recommendedName>
</protein>
<dbReference type="AlphaFoldDB" id="A0A0K1EIZ8"/>
<keyword evidence="1" id="KW-0732">Signal</keyword>